<dbReference type="SUPFAM" id="SSF49879">
    <property type="entry name" value="SMAD/FHA domain"/>
    <property type="match status" value="1"/>
</dbReference>
<feature type="signal peptide" evidence="2">
    <location>
        <begin position="1"/>
        <end position="24"/>
    </location>
</feature>
<keyword evidence="2" id="KW-0732">Signal</keyword>
<keyword evidence="1" id="KW-0472">Membrane</keyword>
<dbReference type="Proteomes" id="UP000218113">
    <property type="component" value="Unassembled WGS sequence"/>
</dbReference>
<evidence type="ECO:0000313" key="5">
    <source>
        <dbReference type="Proteomes" id="UP000218113"/>
    </source>
</evidence>
<gene>
    <name evidence="4" type="ORF">COB67_12195</name>
</gene>
<organism evidence="4 5">
    <name type="scientific">SAR324 cluster bacterium</name>
    <dbReference type="NCBI Taxonomy" id="2024889"/>
    <lineage>
        <taxon>Bacteria</taxon>
        <taxon>Deltaproteobacteria</taxon>
        <taxon>SAR324 cluster</taxon>
    </lineage>
</organism>
<feature type="domain" description="FHA" evidence="3">
    <location>
        <begin position="212"/>
        <end position="261"/>
    </location>
</feature>
<dbReference type="PROSITE" id="PS50006">
    <property type="entry name" value="FHA_DOMAIN"/>
    <property type="match status" value="1"/>
</dbReference>
<feature type="transmembrane region" description="Helical" evidence="1">
    <location>
        <begin position="34"/>
        <end position="54"/>
    </location>
</feature>
<evidence type="ECO:0000256" key="1">
    <source>
        <dbReference type="SAM" id="Phobius"/>
    </source>
</evidence>
<sequence>MKQTYKLVSALLALLFLTSGSASARDVLLGIQDKNHLIFLIPTFLLATVLYFVCRINFSSKPPRQLGFLAITPHRPNSFFALDENVDSMEKVVEALADDQTNVYSNLSKITLAVKPNGVFLEDKNYKISILVNRRRSRRCFLNDGDVLDMGELTLVFHSPENDNVQADGKKQGSSHLIPRVRRAQGKLIRHSPSLIPADSRKKTFYLTKNITYIGRSENNDLVPKAKAVSLRHSKIERVAGRFKLIDLGSIQGTFVNGRRVDTRFLRDGDEIAFESVKYTFSLSGRSR</sequence>
<accession>A0A2A4SSA9</accession>
<dbReference type="EMBL" id="NVSR01000132">
    <property type="protein sequence ID" value="PCI23951.1"/>
    <property type="molecule type" value="Genomic_DNA"/>
</dbReference>
<dbReference type="Pfam" id="PF00498">
    <property type="entry name" value="FHA"/>
    <property type="match status" value="1"/>
</dbReference>
<dbReference type="AlphaFoldDB" id="A0A2A4SSA9"/>
<keyword evidence="1" id="KW-0812">Transmembrane</keyword>
<evidence type="ECO:0000259" key="3">
    <source>
        <dbReference type="PROSITE" id="PS50006"/>
    </source>
</evidence>
<feature type="chain" id="PRO_5012472479" description="FHA domain-containing protein" evidence="2">
    <location>
        <begin position="25"/>
        <end position="288"/>
    </location>
</feature>
<dbReference type="InterPro" id="IPR000253">
    <property type="entry name" value="FHA_dom"/>
</dbReference>
<comment type="caution">
    <text evidence="4">The sequence shown here is derived from an EMBL/GenBank/DDBJ whole genome shotgun (WGS) entry which is preliminary data.</text>
</comment>
<keyword evidence="1" id="KW-1133">Transmembrane helix</keyword>
<dbReference type="InterPro" id="IPR008984">
    <property type="entry name" value="SMAD_FHA_dom_sf"/>
</dbReference>
<protein>
    <recommendedName>
        <fullName evidence="3">FHA domain-containing protein</fullName>
    </recommendedName>
</protein>
<name>A0A2A4SSA9_9DELT</name>
<reference evidence="5" key="1">
    <citation type="submission" date="2017-08" db="EMBL/GenBank/DDBJ databases">
        <title>A dynamic microbial community with high functional redundancy inhabits the cold, oxic subseafloor aquifer.</title>
        <authorList>
            <person name="Tully B.J."/>
            <person name="Wheat C.G."/>
            <person name="Glazer B.T."/>
            <person name="Huber J.A."/>
        </authorList>
    </citation>
    <scope>NUCLEOTIDE SEQUENCE [LARGE SCALE GENOMIC DNA]</scope>
</reference>
<dbReference type="Gene3D" id="2.60.200.20">
    <property type="match status" value="1"/>
</dbReference>
<dbReference type="SMART" id="SM00240">
    <property type="entry name" value="FHA"/>
    <property type="match status" value="1"/>
</dbReference>
<evidence type="ECO:0000256" key="2">
    <source>
        <dbReference type="SAM" id="SignalP"/>
    </source>
</evidence>
<proteinExistence type="predicted"/>
<evidence type="ECO:0000313" key="4">
    <source>
        <dbReference type="EMBL" id="PCI23951.1"/>
    </source>
</evidence>
<dbReference type="CDD" id="cd00060">
    <property type="entry name" value="FHA"/>
    <property type="match status" value="1"/>
</dbReference>